<dbReference type="RefSeq" id="WP_128091439.1">
    <property type="nucleotide sequence ID" value="NZ_UARG01000017.1"/>
</dbReference>
<dbReference type="AlphaFoldDB" id="A0A2X2RIC8"/>
<dbReference type="Gene3D" id="3.20.20.80">
    <property type="entry name" value="Glycosidases"/>
    <property type="match status" value="1"/>
</dbReference>
<name>A0A2X2RIC8_CAPOC</name>
<proteinExistence type="predicted"/>
<reference evidence="1 2" key="1">
    <citation type="submission" date="2018-06" db="EMBL/GenBank/DDBJ databases">
        <authorList>
            <consortium name="Pathogen Informatics"/>
            <person name="Doyle S."/>
        </authorList>
    </citation>
    <scope>NUCLEOTIDE SEQUENCE [LARGE SCALE GENOMIC DNA]</scope>
    <source>
        <strain evidence="1 2">NCTC11546</strain>
    </source>
</reference>
<evidence type="ECO:0000313" key="2">
    <source>
        <dbReference type="Proteomes" id="UP000249891"/>
    </source>
</evidence>
<dbReference type="EMBL" id="UARG01000017">
    <property type="protein sequence ID" value="SQA78207.1"/>
    <property type="molecule type" value="Genomic_DNA"/>
</dbReference>
<protein>
    <submittedName>
        <fullName evidence="1">Uncharacterized protein</fullName>
    </submittedName>
</protein>
<sequence>MKRFLYITLSALCLFTSCQKDNNSEDNGSLISSNTPFPMMAWIGLSPQSSTEAYQEMKQAGLNYNMYTYYSPLSQVKEALNKMQNLQMKSIVSCSELSTDTEATIKALKDHPAVAGWFMADEPSMKDLDKIAAKMKRFQQIDKKGICYVNFLSIDTSEKQLGASFNAYLEKATRTLPLQMLSSTFYPIVLNKGAKERTVNGLWYKNLEVFSAKAKELRIPLWTLVLSSSHPLGEGGYPEPTLADLRLQLYTNLAYGSQLMQFFTYTTPPDNLTYKAPIAPDGSKNATYYRLAQANAEVQKLSGVFVGAKMLNVWHTGKSIPAGTKRLVLPKNFEVLKTGDIGATVSLLQNGSRYYLMIVNHSPLKTLPLEIKATAEVQEVNKEAHLLPVDWTTSKTYTLEAGDMRLFSWTK</sequence>
<gene>
    <name evidence="1" type="ORF">NCTC11546_01435</name>
</gene>
<dbReference type="PROSITE" id="PS51257">
    <property type="entry name" value="PROKAR_LIPOPROTEIN"/>
    <property type="match status" value="1"/>
</dbReference>
<accession>A0A2X2RIC8</accession>
<dbReference type="Proteomes" id="UP000249891">
    <property type="component" value="Unassembled WGS sequence"/>
</dbReference>
<evidence type="ECO:0000313" key="1">
    <source>
        <dbReference type="EMBL" id="SQA78207.1"/>
    </source>
</evidence>
<organism evidence="1 2">
    <name type="scientific">Capnocytophaga ochracea</name>
    <dbReference type="NCBI Taxonomy" id="1018"/>
    <lineage>
        <taxon>Bacteria</taxon>
        <taxon>Pseudomonadati</taxon>
        <taxon>Bacteroidota</taxon>
        <taxon>Flavobacteriia</taxon>
        <taxon>Flavobacteriales</taxon>
        <taxon>Flavobacteriaceae</taxon>
        <taxon>Capnocytophaga</taxon>
    </lineage>
</organism>